<feature type="domain" description="FIST C-domain" evidence="2">
    <location>
        <begin position="221"/>
        <end position="349"/>
    </location>
</feature>
<gene>
    <name evidence="3" type="ORF">bhn_I0280</name>
</gene>
<protein>
    <submittedName>
        <fullName evidence="3">FIST domain-containing protein</fullName>
    </submittedName>
</protein>
<sequence>MQVIVGKSSNSNAELAVKEATSGIASAAGMFFQCPFDMLEEVSSLLSEKYPDVPLIGTGGTSYIGSEATDKVLVIVAFESGATTKAGVLRYLSSSPLFDIMNLEKALSDVRPGQQDTVCLEFCTNDEERLVTSMNVALEKSNVPVVGGTVFGTPSGKVSKVCVNGVLYEDACAWIVVKNNTGKIRTYSENIYEVPENAKTHVATKVNAQKRELVALDNRPAADVYASELGISKSNIVGNVFKNPLGRIVGDDTYIISQYEVSSDGGLINYKKVCENDTICILELQDYRAINESTRDKIKSENGRISFIYSVNCIYRHLFFNNEKYLGTFLSDMARVGNHVGIVGGGEQYKKQHVNQTMVCAVFE</sequence>
<dbReference type="PANTHER" id="PTHR40252">
    <property type="entry name" value="BLR0328 PROTEIN"/>
    <property type="match status" value="1"/>
</dbReference>
<dbReference type="InterPro" id="IPR019494">
    <property type="entry name" value="FIST_C"/>
</dbReference>
<organism evidence="3 4">
    <name type="scientific">Butyrivibrio hungatei</name>
    <dbReference type="NCBI Taxonomy" id="185008"/>
    <lineage>
        <taxon>Bacteria</taxon>
        <taxon>Bacillati</taxon>
        <taxon>Bacillota</taxon>
        <taxon>Clostridia</taxon>
        <taxon>Lachnospirales</taxon>
        <taxon>Lachnospiraceae</taxon>
        <taxon>Butyrivibrio</taxon>
    </lineage>
</organism>
<evidence type="ECO:0000313" key="4">
    <source>
        <dbReference type="Proteomes" id="UP000179284"/>
    </source>
</evidence>
<reference evidence="4" key="1">
    <citation type="submission" date="2016-10" db="EMBL/GenBank/DDBJ databases">
        <title>The complete genome sequence of the rumen bacterium Butyrivibrio hungatei MB2003.</title>
        <authorList>
            <person name="Palevich N."/>
            <person name="Kelly W.J."/>
            <person name="Leahy S.C."/>
            <person name="Altermann E."/>
            <person name="Rakonjac J."/>
            <person name="Attwood G.T."/>
        </authorList>
    </citation>
    <scope>NUCLEOTIDE SEQUENCE [LARGE SCALE GENOMIC DNA]</scope>
    <source>
        <strain evidence="4">MB2003</strain>
    </source>
</reference>
<dbReference type="KEGG" id="bhu:bhn_I0280"/>
<accession>A0A1D9NZF5</accession>
<name>A0A1D9NZF5_9FIRM</name>
<dbReference type="PANTHER" id="PTHR40252:SF2">
    <property type="entry name" value="BLR0328 PROTEIN"/>
    <property type="match status" value="1"/>
</dbReference>
<evidence type="ECO:0000313" key="3">
    <source>
        <dbReference type="EMBL" id="AOZ95315.1"/>
    </source>
</evidence>
<dbReference type="InterPro" id="IPR013702">
    <property type="entry name" value="FIST_domain_N"/>
</dbReference>
<dbReference type="Proteomes" id="UP000179284">
    <property type="component" value="Chromosome I"/>
</dbReference>
<dbReference type="RefSeq" id="WP_161487278.1">
    <property type="nucleotide sequence ID" value="NZ_CP017831.1"/>
</dbReference>
<feature type="domain" description="FIST" evidence="1">
    <location>
        <begin position="30"/>
        <end position="219"/>
    </location>
</feature>
<proteinExistence type="predicted"/>
<dbReference type="Pfam" id="PF10442">
    <property type="entry name" value="FIST_C"/>
    <property type="match status" value="1"/>
</dbReference>
<dbReference type="EMBL" id="CP017831">
    <property type="protein sequence ID" value="AOZ95315.1"/>
    <property type="molecule type" value="Genomic_DNA"/>
</dbReference>
<dbReference type="AlphaFoldDB" id="A0A1D9NZF5"/>
<evidence type="ECO:0000259" key="1">
    <source>
        <dbReference type="Pfam" id="PF08495"/>
    </source>
</evidence>
<evidence type="ECO:0000259" key="2">
    <source>
        <dbReference type="Pfam" id="PF10442"/>
    </source>
</evidence>
<keyword evidence="4" id="KW-1185">Reference proteome</keyword>
<dbReference type="Pfam" id="PF08495">
    <property type="entry name" value="FIST"/>
    <property type="match status" value="1"/>
</dbReference>